<dbReference type="SUPFAM" id="SSF51735">
    <property type="entry name" value="NAD(P)-binding Rossmann-fold domains"/>
    <property type="match status" value="2"/>
</dbReference>
<comment type="subunit">
    <text evidence="2">Monomer.</text>
</comment>
<evidence type="ECO:0000256" key="2">
    <source>
        <dbReference type="ARBA" id="ARBA00011245"/>
    </source>
</evidence>
<evidence type="ECO:0000259" key="4">
    <source>
        <dbReference type="SMART" id="SM00829"/>
    </source>
</evidence>
<protein>
    <recommendedName>
        <fullName evidence="4">Enoyl reductase (ER) domain-containing protein</fullName>
    </recommendedName>
</protein>
<dbReference type="SMART" id="SM00829">
    <property type="entry name" value="PKS_ER"/>
    <property type="match status" value="1"/>
</dbReference>
<dbReference type="InterPro" id="IPR052900">
    <property type="entry name" value="Phospholipid_Metab_Enz"/>
</dbReference>
<dbReference type="Pfam" id="PF13602">
    <property type="entry name" value="ADH_zinc_N_2"/>
    <property type="match status" value="1"/>
</dbReference>
<dbReference type="Pfam" id="PF08240">
    <property type="entry name" value="ADH_N"/>
    <property type="match status" value="2"/>
</dbReference>
<reference evidence="5" key="2">
    <citation type="submission" date="2020-08" db="EMBL/GenBank/DDBJ databases">
        <title>Draft Genome Sequence of Cumin Blight Pathogen Alternaria burnsii.</title>
        <authorList>
            <person name="Feng Z."/>
        </authorList>
    </citation>
    <scope>NUCLEOTIDE SEQUENCE</scope>
    <source>
        <strain evidence="5">CBS107.38</strain>
    </source>
</reference>
<dbReference type="RefSeq" id="XP_038786029.1">
    <property type="nucleotide sequence ID" value="XM_038931532.1"/>
</dbReference>
<evidence type="ECO:0000313" key="5">
    <source>
        <dbReference type="EMBL" id="KAF7675766.1"/>
    </source>
</evidence>
<keyword evidence="6" id="KW-1185">Reference proteome</keyword>
<dbReference type="InterPro" id="IPR036291">
    <property type="entry name" value="NAD(P)-bd_dom_sf"/>
</dbReference>
<dbReference type="Pfam" id="PF00107">
    <property type="entry name" value="ADH_zinc_N"/>
    <property type="match status" value="1"/>
</dbReference>
<dbReference type="InterPro" id="IPR047122">
    <property type="entry name" value="Trans-enoyl_RdTase-like"/>
</dbReference>
<dbReference type="CDD" id="cd07389">
    <property type="entry name" value="MPP_PhoD"/>
    <property type="match status" value="1"/>
</dbReference>
<dbReference type="Proteomes" id="UP000596902">
    <property type="component" value="Unassembled WGS sequence"/>
</dbReference>
<dbReference type="PANTHER" id="PTHR43606:SF8">
    <property type="entry name" value="ALKALINE PHOSPHATASE"/>
    <property type="match status" value="1"/>
</dbReference>
<proteinExistence type="inferred from homology"/>
<dbReference type="InterPro" id="IPR013149">
    <property type="entry name" value="ADH-like_C"/>
</dbReference>
<dbReference type="GO" id="GO:0016651">
    <property type="term" value="F:oxidoreductase activity, acting on NAD(P)H"/>
    <property type="evidence" value="ECO:0007669"/>
    <property type="project" value="InterPro"/>
</dbReference>
<evidence type="ECO:0000313" key="6">
    <source>
        <dbReference type="Proteomes" id="UP000596902"/>
    </source>
</evidence>
<accession>A0A8H7EFF2</accession>
<feature type="domain" description="Enoyl reductase (ER)" evidence="4">
    <location>
        <begin position="13"/>
        <end position="338"/>
    </location>
</feature>
<keyword evidence="3" id="KW-0560">Oxidoreductase</keyword>
<dbReference type="InterPro" id="IPR013154">
    <property type="entry name" value="ADH-like_N"/>
</dbReference>
<dbReference type="PANTHER" id="PTHR43606">
    <property type="entry name" value="PHOSPHATASE, PUTATIVE (AFU_ORTHOLOGUE AFUA_6G08710)-RELATED"/>
    <property type="match status" value="1"/>
</dbReference>
<dbReference type="InterPro" id="IPR011032">
    <property type="entry name" value="GroES-like_sf"/>
</dbReference>
<dbReference type="EMBL" id="JAAABM010000008">
    <property type="protein sequence ID" value="KAF7675766.1"/>
    <property type="molecule type" value="Genomic_DNA"/>
</dbReference>
<dbReference type="InterPro" id="IPR029052">
    <property type="entry name" value="Metallo-depent_PP-like"/>
</dbReference>
<name>A0A8H7EFF2_9PLEO</name>
<organism evidence="5 6">
    <name type="scientific">Alternaria burnsii</name>
    <dbReference type="NCBI Taxonomy" id="1187904"/>
    <lineage>
        <taxon>Eukaryota</taxon>
        <taxon>Fungi</taxon>
        <taxon>Dikarya</taxon>
        <taxon>Ascomycota</taxon>
        <taxon>Pezizomycotina</taxon>
        <taxon>Dothideomycetes</taxon>
        <taxon>Pleosporomycetidae</taxon>
        <taxon>Pleosporales</taxon>
        <taxon>Pleosporineae</taxon>
        <taxon>Pleosporaceae</taxon>
        <taxon>Alternaria</taxon>
        <taxon>Alternaria sect. Alternaria</taxon>
    </lineage>
</organism>
<dbReference type="InterPro" id="IPR018946">
    <property type="entry name" value="PhoD-like_MPP"/>
</dbReference>
<dbReference type="Gene3D" id="3.90.180.10">
    <property type="entry name" value="Medium-chain alcohol dehydrogenases, catalytic domain"/>
    <property type="match status" value="2"/>
</dbReference>
<dbReference type="GeneID" id="62204710"/>
<dbReference type="InterPro" id="IPR032093">
    <property type="entry name" value="PhoD_N"/>
</dbReference>
<dbReference type="InterPro" id="IPR020843">
    <property type="entry name" value="ER"/>
</dbReference>
<dbReference type="InterPro" id="IPR038607">
    <property type="entry name" value="PhoD-like_sf"/>
</dbReference>
<gene>
    <name evidence="5" type="ORF">GT037_006485</name>
</gene>
<dbReference type="Pfam" id="PF16655">
    <property type="entry name" value="PhoD_N"/>
    <property type="match status" value="1"/>
</dbReference>
<evidence type="ECO:0000256" key="3">
    <source>
        <dbReference type="ARBA" id="ARBA00023002"/>
    </source>
</evidence>
<evidence type="ECO:0000256" key="1">
    <source>
        <dbReference type="ARBA" id="ARBA00008072"/>
    </source>
</evidence>
<comment type="caution">
    <text evidence="5">The sequence shown here is derived from an EMBL/GenBank/DDBJ whole genome shotgun (WGS) entry which is preliminary data.</text>
</comment>
<comment type="similarity">
    <text evidence="1">Belongs to the zinc-containing alcohol dehydrogenase family.</text>
</comment>
<dbReference type="Gene3D" id="3.60.21.70">
    <property type="entry name" value="PhoD-like phosphatase"/>
    <property type="match status" value="1"/>
</dbReference>
<dbReference type="Gene3D" id="3.40.50.720">
    <property type="entry name" value="NAD(P)-binding Rossmann-like Domain"/>
    <property type="match status" value="2"/>
</dbReference>
<dbReference type="CDD" id="cd08267">
    <property type="entry name" value="MDR1"/>
    <property type="match status" value="1"/>
</dbReference>
<dbReference type="CDD" id="cd08249">
    <property type="entry name" value="enoyl_reductase_like"/>
    <property type="match status" value="1"/>
</dbReference>
<dbReference type="Pfam" id="PF09423">
    <property type="entry name" value="PhoD"/>
    <property type="match status" value="1"/>
</dbReference>
<dbReference type="Gene3D" id="2.60.40.380">
    <property type="entry name" value="Purple acid phosphatase-like, N-terminal"/>
    <property type="match status" value="1"/>
</dbReference>
<dbReference type="SUPFAM" id="SSF50129">
    <property type="entry name" value="GroES-like"/>
    <property type="match status" value="2"/>
</dbReference>
<reference evidence="5" key="1">
    <citation type="submission" date="2020-01" db="EMBL/GenBank/DDBJ databases">
        <authorList>
            <person name="Feng Z.H.Z."/>
        </authorList>
    </citation>
    <scope>NUCLEOTIDE SEQUENCE</scope>
    <source>
        <strain evidence="5">CBS107.38</strain>
    </source>
</reference>
<dbReference type="SUPFAM" id="SSF56300">
    <property type="entry name" value="Metallo-dependent phosphatases"/>
    <property type="match status" value="1"/>
</dbReference>
<sequence>MSTQKAVVCASKGVSELRNDVPLPKLPADNWLLVKTKAVALNPTDWKSIEWSTAPGALAGCDYAGVVEEVGKAVTNYKVGDRIAGFVRGGDPADHSNGAFAEHIKAKTGINLKIPDNMSFEDASTLGVGITTVAQGLYQELGLPLPPAKVQEPTTVLIYGGSTATGTLAIQYAKASGCEVIATSSPHNFDMLRKLGADQVFNYKDADVGARIRKATNDKLKLAFDCIAEGNSFDITAAAISSSGGHMSALLPVKNYPRSDVKTKFTFAYTALGEKFNENVGASQEDYEFGAKFWKQAEEWLNSGKIKTHPAEVRNGLSGVPQGLQDLKDNKLSGLETLEGRKRTTEASSVFTMLSILLAAAPLASLVCASFDGNLNYHSPSRRHEGLGIDVPKVAKRSLVKRATPWDPAQLSFTHGVASGDPYPDSVILWTRIAPSLENDRSNVTVTGNVAFYNHETEKYIKASPNPICVDYRVGTDSNFSSIADQGQTYTTSDIDFTVKIEAKNLSPFTQYYYQFNVCGSSNKSPLGRTKTSPHEDDDVSKIGLAIFSCSNWQNGYFNAYGNAARKDQVDYFVHLGDYIYESTKGKLGQDPRATNPSREIVTLYDYRTRIGQYRTDDDLLLAHQNFAWIPTWDDHEVANNGYRDGFSNMNNTEQSFRKFGGVSVDSRKMNAVRAYFEWMPIRQVDMDDNLRIWRNFKMGKLFDLIMLDTRNYDRSITTLNWNDDYIADLKDDAGRSLMGSLQENWFYNQLSKSHERGATWRIVGNQIIFSRMNNSAVYDEELNADQWDGYTANRNRTLHHLYSNEIPNTAFLAGDSHANWVSDLVWLDETPYDQSTGAGAIGVEFAGTAVSSSGYGAGRSIANSSDRSAALVRDNRELQWTEGYYRGYYELFISPEELNAQYYGRLLYRSPSVASRNPFDISLANFTVKAGANHLERTNGTVVATGGHVESGALQRGATTPTNLTLNTLTGTWNVTGFEQMFVTYATALPAELIISTRKPSQATTSSSSDKMASTMKAWQYNSTKGGIEKNLQINDTAPQPTLHDEQILVQVLAMAINPVDHKVTEGPMPLRLVGSDITPGADFCGKVAKVGKKVDEFQIGEFVFGAKVGALTGGSLAQYVVVERNMLATLPEGVKVEDAAGVGIVGLTEYQAIAPNVKSGDKVFINGGSGGTGVYGIQIAKALGCHVTTTCSTPNVDLCKSLGADEVIDYKTSDVIDTLSSKGQVFSLVVDNIGTPSNLYKAASSYLMPAGKFIQIGSTLSMDSIKTVGSNMLLPGFLGGGKNSYQMLMAKPSADALRQLGEWMKEGKLKGIVDAVFDWEDAPKAFEKLKTGRARVHNAINHIFHVKGSESFPQLNAIHQYLENAMTDKMAPKNQLIAKIETMALFKKKIQDNCEMESTVDIEIKELESRRSTLQRKKRNLYTAFEKAYNDYLRMWNSKFAAKIFEILARELRDMVYCHLIGGAPTAHILPRHARGLDNELQHYFIGDYMGNEFAMEIAQVFNRYACYNVRHIDDVVPLLRNGPFLVHPSCRPLDHLRTLSVCVSMEPYFSSNNYHQVVILQRKAESKATMDDYEKQVSWLSDLATTEHESRLAITLSVEVRTSFAMERYKAVLLPHIQELVKKKCKVFVSWWNMDRSSWRNIAKAFVRNVSSAQADEKKVGIEEGSDNGDEDERVKVYSFSAMLSDEEAWINFAQAARVGDGDDVVAAKALLNGTDFDRGDVYNGSTIISGATLVPTTMTETQEGLIGFTPEPQTSASWSAEGVLGPIATPTPSAAPAPRPPATPQIPILALTYAGAGGPKHCRGELLQKTYFPPPLEKWKNGTCITLPSEARCGVFYSNKGDNCEAQLFNMPDCYNTTRSYVNTVVFMPEERAVGALWSSMWVRCGVDVPEAKMLDPSILGGALKKKPGGG</sequence>